<dbReference type="InterPro" id="IPR052275">
    <property type="entry name" value="Mt_Fe-S_assembly_factor"/>
</dbReference>
<gene>
    <name evidence="3" type="ORF">H072_7923</name>
</gene>
<dbReference type="InterPro" id="IPR036065">
    <property type="entry name" value="BolA-like_sf"/>
</dbReference>
<dbReference type="SUPFAM" id="SSF82657">
    <property type="entry name" value="BolA-like"/>
    <property type="match status" value="1"/>
</dbReference>
<evidence type="ECO:0000256" key="2">
    <source>
        <dbReference type="RuleBase" id="RU003860"/>
    </source>
</evidence>
<dbReference type="HOGENOM" id="CLU_109462_0_0_1"/>
<evidence type="ECO:0008006" key="5">
    <source>
        <dbReference type="Google" id="ProtNLM"/>
    </source>
</evidence>
<dbReference type="eggNOG" id="KOG3348">
    <property type="taxonomic scope" value="Eukaryota"/>
</dbReference>
<evidence type="ECO:0000313" key="3">
    <source>
        <dbReference type="EMBL" id="EPS38286.1"/>
    </source>
</evidence>
<comment type="caution">
    <text evidence="3">The sequence shown here is derived from an EMBL/GenBank/DDBJ whole genome shotgun (WGS) entry which is preliminary data.</text>
</comment>
<name>S8AB23_DACHA</name>
<comment type="similarity">
    <text evidence="1 2">Belongs to the BolA/IbaG family.</text>
</comment>
<evidence type="ECO:0000256" key="1">
    <source>
        <dbReference type="ARBA" id="ARBA00005578"/>
    </source>
</evidence>
<evidence type="ECO:0000313" key="4">
    <source>
        <dbReference type="Proteomes" id="UP000015100"/>
    </source>
</evidence>
<dbReference type="GO" id="GO:0005759">
    <property type="term" value="C:mitochondrial matrix"/>
    <property type="evidence" value="ECO:0007669"/>
    <property type="project" value="EnsemblFungi"/>
</dbReference>
<dbReference type="AlphaFoldDB" id="S8AB23"/>
<sequence>MASYWKQITSLSLPGLRRACSPAAFPGRHPVRFSAPTWRRPYSTATEPPTHLDEKEAGIFLKLSGKLNPSRLEVRDISGGCGSMYAVEIESPLFRGLTTLKMHRQVQDVLADDIKGWHGIQLKTKATPADE</sequence>
<reference evidence="3 4" key="1">
    <citation type="journal article" date="2013" name="PLoS Genet.">
        <title>Genomic mechanisms accounting for the adaptation to parasitism in nematode-trapping fungi.</title>
        <authorList>
            <person name="Meerupati T."/>
            <person name="Andersson K.M."/>
            <person name="Friman E."/>
            <person name="Kumar D."/>
            <person name="Tunlid A."/>
            <person name="Ahren D."/>
        </authorList>
    </citation>
    <scope>NUCLEOTIDE SEQUENCE [LARGE SCALE GENOMIC DNA]</scope>
    <source>
        <strain evidence="3 4">CBS 200.50</strain>
    </source>
</reference>
<dbReference type="PANTHER" id="PTHR46188">
    <property type="entry name" value="BOLA-LIKE PROTEIN 3"/>
    <property type="match status" value="1"/>
</dbReference>
<protein>
    <recommendedName>
        <fullName evidence="5">Bola-like protein</fullName>
    </recommendedName>
</protein>
<organism evidence="3 4">
    <name type="scientific">Dactylellina haptotyla (strain CBS 200.50)</name>
    <name type="common">Nematode-trapping fungus</name>
    <name type="synonym">Monacrosporium haptotylum</name>
    <dbReference type="NCBI Taxonomy" id="1284197"/>
    <lineage>
        <taxon>Eukaryota</taxon>
        <taxon>Fungi</taxon>
        <taxon>Dikarya</taxon>
        <taxon>Ascomycota</taxon>
        <taxon>Pezizomycotina</taxon>
        <taxon>Orbiliomycetes</taxon>
        <taxon>Orbiliales</taxon>
        <taxon>Orbiliaceae</taxon>
        <taxon>Dactylellina</taxon>
    </lineage>
</organism>
<dbReference type="Pfam" id="PF01722">
    <property type="entry name" value="BolA"/>
    <property type="match status" value="1"/>
</dbReference>
<dbReference type="Gene3D" id="3.30.300.90">
    <property type="entry name" value="BolA-like"/>
    <property type="match status" value="1"/>
</dbReference>
<dbReference type="InterPro" id="IPR002634">
    <property type="entry name" value="BolA"/>
</dbReference>
<dbReference type="OMA" id="MHGIRIQ"/>
<dbReference type="STRING" id="1284197.S8AB23"/>
<dbReference type="GO" id="GO:0051604">
    <property type="term" value="P:protein maturation"/>
    <property type="evidence" value="ECO:0007669"/>
    <property type="project" value="EnsemblFungi"/>
</dbReference>
<accession>S8AB23</accession>
<dbReference type="Proteomes" id="UP000015100">
    <property type="component" value="Unassembled WGS sequence"/>
</dbReference>
<keyword evidence="4" id="KW-1185">Reference proteome</keyword>
<dbReference type="OrthoDB" id="203381at2759"/>
<reference evidence="4" key="2">
    <citation type="submission" date="2013-04" db="EMBL/GenBank/DDBJ databases">
        <title>Genomic mechanisms accounting for the adaptation to parasitism in nematode-trapping fungi.</title>
        <authorList>
            <person name="Ahren D.G."/>
        </authorList>
    </citation>
    <scope>NUCLEOTIDE SEQUENCE [LARGE SCALE GENOMIC DNA]</scope>
    <source>
        <strain evidence="4">CBS 200.50</strain>
    </source>
</reference>
<dbReference type="EMBL" id="AQGS01000575">
    <property type="protein sequence ID" value="EPS38286.1"/>
    <property type="molecule type" value="Genomic_DNA"/>
</dbReference>
<dbReference type="PANTHER" id="PTHR46188:SF1">
    <property type="entry name" value="BOLA-LIKE PROTEIN 3"/>
    <property type="match status" value="1"/>
</dbReference>
<proteinExistence type="inferred from homology"/>